<feature type="transmembrane region" description="Helical" evidence="1">
    <location>
        <begin position="90"/>
        <end position="111"/>
    </location>
</feature>
<protein>
    <submittedName>
        <fullName evidence="2">Uncharacterized protein</fullName>
    </submittedName>
</protein>
<feature type="transmembrane region" description="Helical" evidence="1">
    <location>
        <begin position="51"/>
        <end position="69"/>
    </location>
</feature>
<name>A0A0G0QST2_9BACT</name>
<evidence type="ECO:0000256" key="1">
    <source>
        <dbReference type="SAM" id="Phobius"/>
    </source>
</evidence>
<dbReference type="InterPro" id="IPR043993">
    <property type="entry name" value="T4SS_pilin"/>
</dbReference>
<dbReference type="Pfam" id="PF18895">
    <property type="entry name" value="T4SS_pilin"/>
    <property type="match status" value="2"/>
</dbReference>
<proteinExistence type="predicted"/>
<dbReference type="EMBL" id="LBYC01000006">
    <property type="protein sequence ID" value="KKR43228.1"/>
    <property type="molecule type" value="Genomic_DNA"/>
</dbReference>
<dbReference type="Proteomes" id="UP000034301">
    <property type="component" value="Unassembled WGS sequence"/>
</dbReference>
<feature type="transmembrane region" description="Helical" evidence="1">
    <location>
        <begin position="156"/>
        <end position="181"/>
    </location>
</feature>
<keyword evidence="1" id="KW-1133">Transmembrane helix</keyword>
<gene>
    <name evidence="2" type="ORF">UT78_C0006G0002</name>
</gene>
<evidence type="ECO:0000313" key="3">
    <source>
        <dbReference type="Proteomes" id="UP000034301"/>
    </source>
</evidence>
<comment type="caution">
    <text evidence="2">The sequence shown here is derived from an EMBL/GenBank/DDBJ whole genome shotgun (WGS) entry which is preliminary data.</text>
</comment>
<accession>A0A0G0QST2</accession>
<keyword evidence="1" id="KW-0472">Membrane</keyword>
<reference evidence="2 3" key="1">
    <citation type="journal article" date="2015" name="Nature">
        <title>rRNA introns, odd ribosomes, and small enigmatic genomes across a large radiation of phyla.</title>
        <authorList>
            <person name="Brown C.T."/>
            <person name="Hug L.A."/>
            <person name="Thomas B.C."/>
            <person name="Sharon I."/>
            <person name="Castelle C.J."/>
            <person name="Singh A."/>
            <person name="Wilkins M.J."/>
            <person name="Williams K.H."/>
            <person name="Banfield J.F."/>
        </authorList>
    </citation>
    <scope>NUCLEOTIDE SEQUENCE [LARGE SCALE GENOMIC DNA]</scope>
</reference>
<organism evidence="2 3">
    <name type="scientific">Candidatus Nomurabacteria bacterium GW2011_GWF2_40_12</name>
    <dbReference type="NCBI Taxonomy" id="1618776"/>
    <lineage>
        <taxon>Bacteria</taxon>
        <taxon>Candidatus Nomuraibacteriota</taxon>
    </lineage>
</organism>
<evidence type="ECO:0000313" key="2">
    <source>
        <dbReference type="EMBL" id="KKR43228.1"/>
    </source>
</evidence>
<feature type="transmembrane region" description="Helical" evidence="1">
    <location>
        <begin position="193"/>
        <end position="215"/>
    </location>
</feature>
<dbReference type="AlphaFoldDB" id="A0A0G0QST2"/>
<sequence length="232" mass="25042">MLIKMKKNLLQLIPVILFAAFVPTVFVKAVSDGVCTEVPGLGSVICQINELLGSILPALIAFGVVYFIWGVVRFMIADGEEAKTKGKDQIIYGIIGLAVIVGVWGLVNIVVETFDLSGQTPTLDSLVVEGSGQCSLDGNPKFQDLLCYVTKIINDAVIPLIFAIAVAMFIWGVVNFFIINADEEGKRAQGRQFMIWGIIALAVMLSIWGLVGILGDTFNINSSVLPQVKPPQ</sequence>
<keyword evidence="1" id="KW-0812">Transmembrane</keyword>